<dbReference type="HOGENOM" id="CLU_1097402_0_0_7"/>
<reference evidence="2 3" key="1">
    <citation type="journal article" date="2010" name="Stand. Genomic Sci.">
        <title>Complete genome sequence of Haliangium ochraceum type strain (SMP-2).</title>
        <authorList>
            <consortium name="US DOE Joint Genome Institute (JGI-PGF)"/>
            <person name="Ivanova N."/>
            <person name="Daum C."/>
            <person name="Lang E."/>
            <person name="Abt B."/>
            <person name="Kopitz M."/>
            <person name="Saunders E."/>
            <person name="Lapidus A."/>
            <person name="Lucas S."/>
            <person name="Glavina Del Rio T."/>
            <person name="Nolan M."/>
            <person name="Tice H."/>
            <person name="Copeland A."/>
            <person name="Cheng J.F."/>
            <person name="Chen F."/>
            <person name="Bruce D."/>
            <person name="Goodwin L."/>
            <person name="Pitluck S."/>
            <person name="Mavromatis K."/>
            <person name="Pati A."/>
            <person name="Mikhailova N."/>
            <person name="Chen A."/>
            <person name="Palaniappan K."/>
            <person name="Land M."/>
            <person name="Hauser L."/>
            <person name="Chang Y.J."/>
            <person name="Jeffries C.D."/>
            <person name="Detter J.C."/>
            <person name="Brettin T."/>
            <person name="Rohde M."/>
            <person name="Goker M."/>
            <person name="Bristow J."/>
            <person name="Markowitz V."/>
            <person name="Eisen J.A."/>
            <person name="Hugenholtz P."/>
            <person name="Kyrpides N.C."/>
            <person name="Klenk H.P."/>
        </authorList>
    </citation>
    <scope>NUCLEOTIDE SEQUENCE [LARGE SCALE GENOMIC DNA]</scope>
    <source>
        <strain evidence="3">DSM 14365 / CIP 107738 / JCM 11303 / AJ 13395 / SMP-2</strain>
    </source>
</reference>
<dbReference type="STRING" id="502025.Hoch_1812"/>
<dbReference type="KEGG" id="hoh:Hoch_1812"/>
<evidence type="ECO:0000256" key="1">
    <source>
        <dbReference type="SAM" id="MobiDB-lite"/>
    </source>
</evidence>
<feature type="region of interest" description="Disordered" evidence="1">
    <location>
        <begin position="45"/>
        <end position="109"/>
    </location>
</feature>
<dbReference type="EMBL" id="CP001804">
    <property type="protein sequence ID" value="ACY14360.1"/>
    <property type="molecule type" value="Genomic_DNA"/>
</dbReference>
<evidence type="ECO:0008006" key="4">
    <source>
        <dbReference type="Google" id="ProtNLM"/>
    </source>
</evidence>
<organism evidence="2 3">
    <name type="scientific">Haliangium ochraceum (strain DSM 14365 / JCM 11303 / SMP-2)</name>
    <dbReference type="NCBI Taxonomy" id="502025"/>
    <lineage>
        <taxon>Bacteria</taxon>
        <taxon>Pseudomonadati</taxon>
        <taxon>Myxococcota</taxon>
        <taxon>Polyangia</taxon>
        <taxon>Haliangiales</taxon>
        <taxon>Kofleriaceae</taxon>
        <taxon>Haliangium</taxon>
    </lineage>
</organism>
<dbReference type="Proteomes" id="UP000001880">
    <property type="component" value="Chromosome"/>
</dbReference>
<sequence length="253" mass="27383">MRHTMRRRRRRARGGQLTPLIDVLFIVLFASLIQARQRVDHARAATAPVPAEEPNAAAAPIEGPDAPSAPADAAARSDAVDAAAPLPPTTDADSTADAAADSDSTTDADSAYRARVRQLSTTIAAATREREIFVAEVAQSGHLVELQRWRDGAMLASRRLHHRLVRPWLDFTGPEQPQQRLCAIVAAQQQPPSDDLGQALVVIHTDAPLEDLPRAQRSGLARDAAMCFQDARGVGLLLDADQPIPWREPDVTE</sequence>
<name>D0LY05_HALO1</name>
<keyword evidence="3" id="KW-1185">Reference proteome</keyword>
<gene>
    <name evidence="2" type="ordered locus">Hoch_1812</name>
</gene>
<evidence type="ECO:0000313" key="2">
    <source>
        <dbReference type="EMBL" id="ACY14360.1"/>
    </source>
</evidence>
<protein>
    <recommendedName>
        <fullName evidence="4">Biopolymer transport protein ExbD/TolR</fullName>
    </recommendedName>
</protein>
<proteinExistence type="predicted"/>
<dbReference type="AlphaFoldDB" id="D0LY05"/>
<accession>D0LY05</accession>
<evidence type="ECO:0000313" key="3">
    <source>
        <dbReference type="Proteomes" id="UP000001880"/>
    </source>
</evidence>